<organism evidence="1 2">
    <name type="scientific">Cichorium intybus</name>
    <name type="common">Chicory</name>
    <dbReference type="NCBI Taxonomy" id="13427"/>
    <lineage>
        <taxon>Eukaryota</taxon>
        <taxon>Viridiplantae</taxon>
        <taxon>Streptophyta</taxon>
        <taxon>Embryophyta</taxon>
        <taxon>Tracheophyta</taxon>
        <taxon>Spermatophyta</taxon>
        <taxon>Magnoliopsida</taxon>
        <taxon>eudicotyledons</taxon>
        <taxon>Gunneridae</taxon>
        <taxon>Pentapetalae</taxon>
        <taxon>asterids</taxon>
        <taxon>campanulids</taxon>
        <taxon>Asterales</taxon>
        <taxon>Asteraceae</taxon>
        <taxon>Cichorioideae</taxon>
        <taxon>Cichorieae</taxon>
        <taxon>Cichoriinae</taxon>
        <taxon>Cichorium</taxon>
    </lineage>
</organism>
<proteinExistence type="predicted"/>
<name>A0ACB9CYQ1_CICIN</name>
<gene>
    <name evidence="1" type="ORF">L2E82_29883</name>
</gene>
<evidence type="ECO:0000313" key="1">
    <source>
        <dbReference type="EMBL" id="KAI3739478.1"/>
    </source>
</evidence>
<accession>A0ACB9CYQ1</accession>
<reference evidence="1 2" key="2">
    <citation type="journal article" date="2022" name="Mol. Ecol. Resour.">
        <title>The genomes of chicory, endive, great burdock and yacon provide insights into Asteraceae paleo-polyploidization history and plant inulin production.</title>
        <authorList>
            <person name="Fan W."/>
            <person name="Wang S."/>
            <person name="Wang H."/>
            <person name="Wang A."/>
            <person name="Jiang F."/>
            <person name="Liu H."/>
            <person name="Zhao H."/>
            <person name="Xu D."/>
            <person name="Zhang Y."/>
        </authorList>
    </citation>
    <scope>NUCLEOTIDE SEQUENCE [LARGE SCALE GENOMIC DNA]</scope>
    <source>
        <strain evidence="2">cv. Punajuju</strain>
        <tissue evidence="1">Leaves</tissue>
    </source>
</reference>
<evidence type="ECO:0000313" key="2">
    <source>
        <dbReference type="Proteomes" id="UP001055811"/>
    </source>
</evidence>
<dbReference type="EMBL" id="CM042013">
    <property type="protein sequence ID" value="KAI3739478.1"/>
    <property type="molecule type" value="Genomic_DNA"/>
</dbReference>
<sequence>MEKRGTRERQKDRDSSPAAAVILVFDPKPPQRTAGADRRRRLRLGKIPTGPISSRFRVCSNGTMVEGRDSRQPSCCRRLEAERQRRRRPQRLWRSSDVR</sequence>
<dbReference type="Proteomes" id="UP001055811">
    <property type="component" value="Linkage Group LG05"/>
</dbReference>
<protein>
    <submittedName>
        <fullName evidence="1">Uncharacterized protein</fullName>
    </submittedName>
</protein>
<reference evidence="2" key="1">
    <citation type="journal article" date="2022" name="Mol. Ecol. Resour.">
        <title>The genomes of chicory, endive, great burdock and yacon provide insights into Asteraceae palaeo-polyploidization history and plant inulin production.</title>
        <authorList>
            <person name="Fan W."/>
            <person name="Wang S."/>
            <person name="Wang H."/>
            <person name="Wang A."/>
            <person name="Jiang F."/>
            <person name="Liu H."/>
            <person name="Zhao H."/>
            <person name="Xu D."/>
            <person name="Zhang Y."/>
        </authorList>
    </citation>
    <scope>NUCLEOTIDE SEQUENCE [LARGE SCALE GENOMIC DNA]</scope>
    <source>
        <strain evidence="2">cv. Punajuju</strain>
    </source>
</reference>
<keyword evidence="2" id="KW-1185">Reference proteome</keyword>
<comment type="caution">
    <text evidence="1">The sequence shown here is derived from an EMBL/GenBank/DDBJ whole genome shotgun (WGS) entry which is preliminary data.</text>
</comment>